<accession>A0A553E1X6</accession>
<dbReference type="Pfam" id="PF19666">
    <property type="entry name" value="DUF6169"/>
    <property type="match status" value="1"/>
</dbReference>
<keyword evidence="2" id="KW-1185">Reference proteome</keyword>
<name>A0A553E1X6_9FLAO</name>
<organism evidence="1 2">
    <name type="scientific">Flavobacterium restrictum</name>
    <dbReference type="NCBI Taxonomy" id="2594428"/>
    <lineage>
        <taxon>Bacteria</taxon>
        <taxon>Pseudomonadati</taxon>
        <taxon>Bacteroidota</taxon>
        <taxon>Flavobacteriia</taxon>
        <taxon>Flavobacteriales</taxon>
        <taxon>Flavobacteriaceae</taxon>
        <taxon>Flavobacterium</taxon>
    </lineage>
</organism>
<comment type="caution">
    <text evidence="1">The sequence shown here is derived from an EMBL/GenBank/DDBJ whole genome shotgun (WGS) entry which is preliminary data.</text>
</comment>
<reference evidence="1 2" key="1">
    <citation type="submission" date="2019-07" db="EMBL/GenBank/DDBJ databases">
        <title>Novel species of Flavobacterium.</title>
        <authorList>
            <person name="Liu Q."/>
            <person name="Xin Y.-H."/>
        </authorList>
    </citation>
    <scope>NUCLEOTIDE SEQUENCE [LARGE SCALE GENOMIC DNA]</scope>
    <source>
        <strain evidence="1 2">LB1R34</strain>
    </source>
</reference>
<proteinExistence type="predicted"/>
<gene>
    <name evidence="1" type="ORF">FNW21_10255</name>
</gene>
<evidence type="ECO:0000313" key="1">
    <source>
        <dbReference type="EMBL" id="TRX38965.1"/>
    </source>
</evidence>
<dbReference type="EMBL" id="VJZT01000010">
    <property type="protein sequence ID" value="TRX38965.1"/>
    <property type="molecule type" value="Genomic_DNA"/>
</dbReference>
<evidence type="ECO:0000313" key="2">
    <source>
        <dbReference type="Proteomes" id="UP000316371"/>
    </source>
</evidence>
<protein>
    <submittedName>
        <fullName evidence="1">Uncharacterized protein</fullName>
    </submittedName>
</protein>
<dbReference type="OrthoDB" id="955741at2"/>
<dbReference type="Proteomes" id="UP000316371">
    <property type="component" value="Unassembled WGS sequence"/>
</dbReference>
<dbReference type="RefSeq" id="WP_144256651.1">
    <property type="nucleotide sequence ID" value="NZ_VJZT01000010.1"/>
</dbReference>
<dbReference type="InterPro" id="IPR046167">
    <property type="entry name" value="DUF6169"/>
</dbReference>
<sequence length="165" mass="19573">MRYSFYFDGGKNNVYAFETDLKISYEVKFRPSSYLLGDETTDYASHIYEFIIEVVYNPLGKNPPLDKLISKTVSEIIKDFYYKKNGSVCIYICDSSDGRQELRRRKFDDWFYSETRYGLMKFDEHIRDSKGNSYPISLIIQMKNPYFIQIIDGFRKIALESNEDK</sequence>
<dbReference type="AlphaFoldDB" id="A0A553E1X6"/>